<keyword evidence="3" id="KW-0509">mRNA transport</keyword>
<name>A0A3S5AGE2_9PLAT</name>
<evidence type="ECO:0000256" key="2">
    <source>
        <dbReference type="ARBA" id="ARBA00022448"/>
    </source>
</evidence>
<dbReference type="GO" id="GO:0006406">
    <property type="term" value="P:mRNA export from nucleus"/>
    <property type="evidence" value="ECO:0007669"/>
    <property type="project" value="TreeGrafter"/>
</dbReference>
<evidence type="ECO:0000256" key="3">
    <source>
        <dbReference type="ARBA" id="ARBA00022816"/>
    </source>
</evidence>
<sequence length="266" mass="29400">MIVIVDKLTSLLAYPFPGWLVDESPSKTEAVVPRSSPSQKGQEIEPLTEGESADDGGSYDDIGGDVADYDEELIDDLDENTEERENDDEDVDAERNLNEGMKELNNPECTRYTSSKCGFLRVGRHRTSRIAGCKDTGTLHGLVESAPVRTSQLQALRTYCVPNAVFMLVYVLQTTGRHKDCLRVADLVASNEHGLYQVIALPLQLFSRAQLSKLLTQLHRSASRLLHNEGDPVGYADANANNLSGEDTLRSQTPYLEYVYLALSGF</sequence>
<accession>A0A3S5AGE2</accession>
<keyword evidence="6 8" id="KW-0906">Nuclear pore complex</keyword>
<comment type="caution">
    <text evidence="10">The sequence shown here is derived from an EMBL/GenBank/DDBJ whole genome shotgun (WGS) entry which is preliminary data.</text>
</comment>
<dbReference type="GO" id="GO:0006606">
    <property type="term" value="P:protein import into nucleus"/>
    <property type="evidence" value="ECO:0007669"/>
    <property type="project" value="TreeGrafter"/>
</dbReference>
<keyword evidence="7 8" id="KW-0539">Nucleus</keyword>
<organism evidence="10 11">
    <name type="scientific">Protopolystoma xenopodis</name>
    <dbReference type="NCBI Taxonomy" id="117903"/>
    <lineage>
        <taxon>Eukaryota</taxon>
        <taxon>Metazoa</taxon>
        <taxon>Spiralia</taxon>
        <taxon>Lophotrochozoa</taxon>
        <taxon>Platyhelminthes</taxon>
        <taxon>Monogenea</taxon>
        <taxon>Polyopisthocotylea</taxon>
        <taxon>Polystomatidea</taxon>
        <taxon>Polystomatidae</taxon>
        <taxon>Protopolystoma</taxon>
    </lineage>
</organism>
<evidence type="ECO:0000256" key="7">
    <source>
        <dbReference type="ARBA" id="ARBA00023242"/>
    </source>
</evidence>
<comment type="subcellular location">
    <subcellularLocation>
        <location evidence="8">Nucleus</location>
        <location evidence="8">Nuclear pore complex</location>
    </subcellularLocation>
    <subcellularLocation>
        <location evidence="8">Nucleus membrane</location>
    </subcellularLocation>
</comment>
<evidence type="ECO:0000256" key="1">
    <source>
        <dbReference type="ARBA" id="ARBA00009510"/>
    </source>
</evidence>
<keyword evidence="8" id="KW-0472">Membrane</keyword>
<evidence type="ECO:0000313" key="11">
    <source>
        <dbReference type="Proteomes" id="UP000784294"/>
    </source>
</evidence>
<proteinExistence type="inferred from homology"/>
<dbReference type="Pfam" id="PF04121">
    <property type="entry name" value="Nup84_Nup100"/>
    <property type="match status" value="1"/>
</dbReference>
<dbReference type="GO" id="GO:0017056">
    <property type="term" value="F:structural constituent of nuclear pore"/>
    <property type="evidence" value="ECO:0007669"/>
    <property type="project" value="UniProtKB-UniRule"/>
</dbReference>
<dbReference type="GO" id="GO:0031080">
    <property type="term" value="C:nuclear pore outer ring"/>
    <property type="evidence" value="ECO:0007669"/>
    <property type="project" value="TreeGrafter"/>
</dbReference>
<keyword evidence="4" id="KW-0653">Protein transport</keyword>
<reference evidence="10" key="1">
    <citation type="submission" date="2018-11" db="EMBL/GenBank/DDBJ databases">
        <authorList>
            <consortium name="Pathogen Informatics"/>
        </authorList>
    </citation>
    <scope>NUCLEOTIDE SEQUENCE</scope>
</reference>
<evidence type="ECO:0000256" key="8">
    <source>
        <dbReference type="RuleBase" id="RU365072"/>
    </source>
</evidence>
<feature type="region of interest" description="Disordered" evidence="9">
    <location>
        <begin position="22"/>
        <end position="65"/>
    </location>
</feature>
<comment type="subunit">
    <text evidence="8">Part of the nuclear pore complex (NPC).</text>
</comment>
<evidence type="ECO:0000313" key="10">
    <source>
        <dbReference type="EMBL" id="VEL15810.1"/>
    </source>
</evidence>
<evidence type="ECO:0000256" key="5">
    <source>
        <dbReference type="ARBA" id="ARBA00023010"/>
    </source>
</evidence>
<dbReference type="GO" id="GO:0031965">
    <property type="term" value="C:nuclear membrane"/>
    <property type="evidence" value="ECO:0007669"/>
    <property type="project" value="UniProtKB-SubCell"/>
</dbReference>
<comment type="function">
    <text evidence="8">Functions as a component of the nuclear pore complex (NPC).</text>
</comment>
<dbReference type="Proteomes" id="UP000784294">
    <property type="component" value="Unassembled WGS sequence"/>
</dbReference>
<keyword evidence="11" id="KW-1185">Reference proteome</keyword>
<comment type="similarity">
    <text evidence="1 8">Belongs to the nucleoporin Nup84/Nup107 family.</text>
</comment>
<dbReference type="PANTHER" id="PTHR13003">
    <property type="entry name" value="NUP107-RELATED"/>
    <property type="match status" value="1"/>
</dbReference>
<evidence type="ECO:0000256" key="4">
    <source>
        <dbReference type="ARBA" id="ARBA00022927"/>
    </source>
</evidence>
<dbReference type="EMBL" id="CAAALY010026026">
    <property type="protein sequence ID" value="VEL15810.1"/>
    <property type="molecule type" value="Genomic_DNA"/>
</dbReference>
<dbReference type="OrthoDB" id="3098at2759"/>
<evidence type="ECO:0000256" key="9">
    <source>
        <dbReference type="SAM" id="MobiDB-lite"/>
    </source>
</evidence>
<protein>
    <recommendedName>
        <fullName evidence="8">Nuclear pore complex protein</fullName>
    </recommendedName>
</protein>
<keyword evidence="5 8" id="KW-0811">Translocation</keyword>
<evidence type="ECO:0000256" key="6">
    <source>
        <dbReference type="ARBA" id="ARBA00023132"/>
    </source>
</evidence>
<gene>
    <name evidence="10" type="ORF">PXEA_LOCUS9250</name>
</gene>
<dbReference type="GO" id="GO:0000973">
    <property type="term" value="P:post-transcriptional tethering of RNA polymerase II gene DNA at nuclear periphery"/>
    <property type="evidence" value="ECO:0007669"/>
    <property type="project" value="TreeGrafter"/>
</dbReference>
<feature type="compositionally biased region" description="Acidic residues" evidence="9">
    <location>
        <begin position="46"/>
        <end position="58"/>
    </location>
</feature>
<keyword evidence="2 8" id="KW-0813">Transport</keyword>
<dbReference type="PANTHER" id="PTHR13003:SF2">
    <property type="entry name" value="NUCLEAR PORE COMPLEX PROTEIN NUP107"/>
    <property type="match status" value="1"/>
</dbReference>
<dbReference type="AlphaFoldDB" id="A0A3S5AGE2"/>
<dbReference type="Gene3D" id="1.20.190.50">
    <property type="match status" value="1"/>
</dbReference>
<dbReference type="InterPro" id="IPR007252">
    <property type="entry name" value="Nup84/Nup107"/>
</dbReference>